<dbReference type="InterPro" id="IPR006977">
    <property type="entry name" value="Yip1_dom"/>
</dbReference>
<sequence length="252" mass="26948">MNDNEQQQQPESPNESGQQESAAAQGSTFDIHQVIAQARQVLTDPGGFYRGMPRSGGFLEPVIFAAVMAAFGGVVAAVLSLFASNVGMLAAGFAGIVIFPIFAVIGGFIGAAILFVIWKLMGSSQDYETAFRCWSAATALYPVAALLSILPYLGIIVTVAWGTYLMIEASVGVHERERRISMIVFGVLGALLMISNVSSEYASRQLQDKMANFSSQFDGTEDMTPEEAGRKMGEFLKGFEDGAQQTSGDSEN</sequence>
<evidence type="ECO:0000313" key="9">
    <source>
        <dbReference type="Proteomes" id="UP000321933"/>
    </source>
</evidence>
<evidence type="ECO:0000313" key="8">
    <source>
        <dbReference type="EMBL" id="TXS91552.1"/>
    </source>
</evidence>
<keyword evidence="2 6" id="KW-0812">Transmembrane</keyword>
<feature type="compositionally biased region" description="Low complexity" evidence="5">
    <location>
        <begin position="1"/>
        <end position="21"/>
    </location>
</feature>
<feature type="transmembrane region" description="Helical" evidence="6">
    <location>
        <begin position="139"/>
        <end position="167"/>
    </location>
</feature>
<accession>A0A5C8ZVE7</accession>
<gene>
    <name evidence="8" type="ORF">FVW59_10300</name>
</gene>
<keyword evidence="9" id="KW-1185">Reference proteome</keyword>
<evidence type="ECO:0000256" key="5">
    <source>
        <dbReference type="SAM" id="MobiDB-lite"/>
    </source>
</evidence>
<reference evidence="8 9" key="1">
    <citation type="submission" date="2019-08" db="EMBL/GenBank/DDBJ databases">
        <title>Parahaliea maris sp. nov., isolated from the surface seawater.</title>
        <authorList>
            <person name="Liu Y."/>
        </authorList>
    </citation>
    <scope>NUCLEOTIDE SEQUENCE [LARGE SCALE GENOMIC DNA]</scope>
    <source>
        <strain evidence="8 9">S2-26</strain>
    </source>
</reference>
<protein>
    <recommendedName>
        <fullName evidence="7">Yip1 domain-containing protein</fullName>
    </recommendedName>
</protein>
<comment type="caution">
    <text evidence="8">The sequence shown here is derived from an EMBL/GenBank/DDBJ whole genome shotgun (WGS) entry which is preliminary data.</text>
</comment>
<dbReference type="GO" id="GO:0016020">
    <property type="term" value="C:membrane"/>
    <property type="evidence" value="ECO:0007669"/>
    <property type="project" value="UniProtKB-SubCell"/>
</dbReference>
<evidence type="ECO:0000256" key="6">
    <source>
        <dbReference type="SAM" id="Phobius"/>
    </source>
</evidence>
<feature type="region of interest" description="Disordered" evidence="5">
    <location>
        <begin position="1"/>
        <end position="23"/>
    </location>
</feature>
<proteinExistence type="predicted"/>
<keyword evidence="3 6" id="KW-1133">Transmembrane helix</keyword>
<comment type="subcellular location">
    <subcellularLocation>
        <location evidence="1">Membrane</location>
        <topology evidence="1">Multi-pass membrane protein</topology>
    </subcellularLocation>
</comment>
<evidence type="ECO:0000259" key="7">
    <source>
        <dbReference type="Pfam" id="PF04893"/>
    </source>
</evidence>
<feature type="transmembrane region" description="Helical" evidence="6">
    <location>
        <begin position="179"/>
        <end position="197"/>
    </location>
</feature>
<name>A0A5C8ZVE7_9GAMM</name>
<dbReference type="Proteomes" id="UP000321933">
    <property type="component" value="Unassembled WGS sequence"/>
</dbReference>
<evidence type="ECO:0000256" key="1">
    <source>
        <dbReference type="ARBA" id="ARBA00004141"/>
    </source>
</evidence>
<evidence type="ECO:0000256" key="4">
    <source>
        <dbReference type="ARBA" id="ARBA00023136"/>
    </source>
</evidence>
<feature type="transmembrane region" description="Helical" evidence="6">
    <location>
        <begin position="62"/>
        <end position="83"/>
    </location>
</feature>
<evidence type="ECO:0000256" key="2">
    <source>
        <dbReference type="ARBA" id="ARBA00022692"/>
    </source>
</evidence>
<organism evidence="8 9">
    <name type="scientific">Parahaliea aestuarii</name>
    <dbReference type="NCBI Taxonomy" id="1852021"/>
    <lineage>
        <taxon>Bacteria</taxon>
        <taxon>Pseudomonadati</taxon>
        <taxon>Pseudomonadota</taxon>
        <taxon>Gammaproteobacteria</taxon>
        <taxon>Cellvibrionales</taxon>
        <taxon>Halieaceae</taxon>
        <taxon>Parahaliea</taxon>
    </lineage>
</organism>
<dbReference type="OrthoDB" id="5731144at2"/>
<feature type="transmembrane region" description="Helical" evidence="6">
    <location>
        <begin position="89"/>
        <end position="118"/>
    </location>
</feature>
<dbReference type="RefSeq" id="WP_148064184.1">
    <property type="nucleotide sequence ID" value="NZ_VRYZ01000004.1"/>
</dbReference>
<feature type="domain" description="Yip1" evidence="7">
    <location>
        <begin position="40"/>
        <end position="194"/>
    </location>
</feature>
<dbReference type="Pfam" id="PF04893">
    <property type="entry name" value="Yip1"/>
    <property type="match status" value="1"/>
</dbReference>
<evidence type="ECO:0000256" key="3">
    <source>
        <dbReference type="ARBA" id="ARBA00022989"/>
    </source>
</evidence>
<keyword evidence="4 6" id="KW-0472">Membrane</keyword>
<dbReference type="AlphaFoldDB" id="A0A5C8ZVE7"/>
<dbReference type="EMBL" id="VRYZ01000004">
    <property type="protein sequence ID" value="TXS91552.1"/>
    <property type="molecule type" value="Genomic_DNA"/>
</dbReference>